<dbReference type="OrthoDB" id="2423701at2759"/>
<dbReference type="GO" id="GO:0016274">
    <property type="term" value="F:protein-arginine N-methyltransferase activity"/>
    <property type="evidence" value="ECO:0007669"/>
    <property type="project" value="InterPro"/>
</dbReference>
<name>A0A8S1J664_9CHLO</name>
<dbReference type="Proteomes" id="UP000708148">
    <property type="component" value="Unassembled WGS sequence"/>
</dbReference>
<evidence type="ECO:0000256" key="2">
    <source>
        <dbReference type="ARBA" id="ARBA00022679"/>
    </source>
</evidence>
<sequence length="420" mass="46616">MASSRREGGYGKSRVSSIASMVNDSQLPEKAPTIENTVQVEILKGGFCGSVAFWSCLQDPREAIFPATSTSCLDSSVFSKERGLQFFDGKAVEKGDTVELRVVQETDQLVFLTVPSQRIPRHAALPRWHFDMVLDDRRNQAFEKAIRRGIEFKKSIGCELLTVLDAGAGSGLLSMMSARAGAGKVVGVEISPHLCDTGEEIVIMNGFGGVCKMINKDVRHVSSANRPNNNPPDLDGKAQILVMEVFDSGLIGEGALHIISAAYRSFLDEDAIILPAGATVYFQLIQVDRVSHVHGIDVSHINRFHWRPSYDGIDLRRGKHIWHALSDEAIAFDFNFYEHEKNMRPASLRVELRAKDQGIVNAVAFWFDLHLDEHCTLSTGPNAEQCTWQQAVQYVQERRVKSGDRVVVYASHDTRGIAFE</sequence>
<evidence type="ECO:0000313" key="7">
    <source>
        <dbReference type="Proteomes" id="UP000708148"/>
    </source>
</evidence>
<evidence type="ECO:0000256" key="1">
    <source>
        <dbReference type="ARBA" id="ARBA00022603"/>
    </source>
</evidence>
<dbReference type="AlphaFoldDB" id="A0A8S1J664"/>
<proteinExistence type="predicted"/>
<keyword evidence="2 4" id="KW-0808">Transferase</keyword>
<keyword evidence="7" id="KW-1185">Reference proteome</keyword>
<keyword evidence="3 4" id="KW-0949">S-adenosyl-L-methionine</keyword>
<dbReference type="Pfam" id="PF22528">
    <property type="entry name" value="PRMT_C"/>
    <property type="match status" value="1"/>
</dbReference>
<evidence type="ECO:0000256" key="4">
    <source>
        <dbReference type="PROSITE-ProRule" id="PRU01015"/>
    </source>
</evidence>
<organism evidence="6 7">
    <name type="scientific">Ostreobium quekettii</name>
    <dbReference type="NCBI Taxonomy" id="121088"/>
    <lineage>
        <taxon>Eukaryota</taxon>
        <taxon>Viridiplantae</taxon>
        <taxon>Chlorophyta</taxon>
        <taxon>core chlorophytes</taxon>
        <taxon>Ulvophyceae</taxon>
        <taxon>TCBD clade</taxon>
        <taxon>Bryopsidales</taxon>
        <taxon>Ostreobineae</taxon>
        <taxon>Ostreobiaceae</taxon>
        <taxon>Ostreobium</taxon>
    </lineage>
</organism>
<dbReference type="GO" id="GO:0032259">
    <property type="term" value="P:methylation"/>
    <property type="evidence" value="ECO:0007669"/>
    <property type="project" value="UniProtKB-KW"/>
</dbReference>
<evidence type="ECO:0000259" key="5">
    <source>
        <dbReference type="Pfam" id="PF22528"/>
    </source>
</evidence>
<dbReference type="SUPFAM" id="SSF53335">
    <property type="entry name" value="S-adenosyl-L-methionine-dependent methyltransferases"/>
    <property type="match status" value="1"/>
</dbReference>
<feature type="non-terminal residue" evidence="6">
    <location>
        <position position="1"/>
    </location>
</feature>
<reference evidence="6" key="1">
    <citation type="submission" date="2020-12" db="EMBL/GenBank/DDBJ databases">
        <authorList>
            <person name="Iha C."/>
        </authorList>
    </citation>
    <scope>NUCLEOTIDE SEQUENCE</scope>
</reference>
<protein>
    <recommendedName>
        <fullName evidence="5">Protein arginine N-methyltransferase domain-containing protein</fullName>
    </recommendedName>
</protein>
<dbReference type="InterPro" id="IPR029063">
    <property type="entry name" value="SAM-dependent_MTases_sf"/>
</dbReference>
<dbReference type="Gene3D" id="3.40.50.150">
    <property type="entry name" value="Vaccinia Virus protein VP39"/>
    <property type="match status" value="1"/>
</dbReference>
<dbReference type="GO" id="GO:0042054">
    <property type="term" value="F:histone methyltransferase activity"/>
    <property type="evidence" value="ECO:0007669"/>
    <property type="project" value="TreeGrafter"/>
</dbReference>
<keyword evidence="1 4" id="KW-0489">Methyltransferase</keyword>
<evidence type="ECO:0000313" key="6">
    <source>
        <dbReference type="EMBL" id="CAD7701540.1"/>
    </source>
</evidence>
<dbReference type="PROSITE" id="PS51678">
    <property type="entry name" value="SAM_MT_PRMT"/>
    <property type="match status" value="1"/>
</dbReference>
<dbReference type="Gene3D" id="2.70.160.11">
    <property type="entry name" value="Hnrnp arginine n-methyltransferase1"/>
    <property type="match status" value="1"/>
</dbReference>
<dbReference type="PANTHER" id="PTHR11006">
    <property type="entry name" value="PROTEIN ARGININE N-METHYLTRANSFERASE"/>
    <property type="match status" value="1"/>
</dbReference>
<dbReference type="GO" id="GO:0005634">
    <property type="term" value="C:nucleus"/>
    <property type="evidence" value="ECO:0007669"/>
    <property type="project" value="TreeGrafter"/>
</dbReference>
<comment type="caution">
    <text evidence="6">The sequence shown here is derived from an EMBL/GenBank/DDBJ whole genome shotgun (WGS) entry which is preliminary data.</text>
</comment>
<dbReference type="Pfam" id="PF06325">
    <property type="entry name" value="PrmA"/>
    <property type="match status" value="1"/>
</dbReference>
<dbReference type="PANTHER" id="PTHR11006:SF60">
    <property type="entry name" value="PROTEIN ARGININE N-METHYLTRANSFERASE 9"/>
    <property type="match status" value="1"/>
</dbReference>
<feature type="domain" description="Protein arginine N-methyltransferase" evidence="5">
    <location>
        <begin position="278"/>
        <end position="407"/>
    </location>
</feature>
<dbReference type="EMBL" id="CAJHUC010001563">
    <property type="protein sequence ID" value="CAD7701540.1"/>
    <property type="molecule type" value="Genomic_DNA"/>
</dbReference>
<evidence type="ECO:0000256" key="3">
    <source>
        <dbReference type="ARBA" id="ARBA00022691"/>
    </source>
</evidence>
<accession>A0A8S1J664</accession>
<dbReference type="InterPro" id="IPR055135">
    <property type="entry name" value="PRMT_dom"/>
</dbReference>
<dbReference type="InterPro" id="IPR025799">
    <property type="entry name" value="Arg_MeTrfase"/>
</dbReference>
<gene>
    <name evidence="6" type="ORF">OSTQU699_LOCUS6901</name>
</gene>
<dbReference type="CDD" id="cd02440">
    <property type="entry name" value="AdoMet_MTases"/>
    <property type="match status" value="1"/>
</dbReference>